<dbReference type="PROSITE" id="PS50164">
    <property type="entry name" value="GIY_YIG"/>
    <property type="match status" value="1"/>
</dbReference>
<sequence>MENNCGIYCIKNNINDKLYIGQSINLKKRKRKHFSELNTNCHVNTHLQRAYNKYGKENFEFKILLLCEKEELTYYEDFFIKLFQTQTYGYNINDADSPPDNRGKRNGMYGVEPQNKRKDIDENIDVIADEYRNGMPLFHLAKKYNIARRHMRIKLRTVFSKEEMEIINKQNSKSPLIKHDNNKGTVHNISSRINMSKSHNSSGYFRTSFDSYDEIWVYKYYDENGKRRKISAKTLEKLEKRVKDRNLEWIKFEDN</sequence>
<gene>
    <name evidence="3" type="ORF">YLM1_0282</name>
</gene>
<dbReference type="InterPro" id="IPR000305">
    <property type="entry name" value="GIY-YIG_endonuc"/>
</dbReference>
<dbReference type="Pfam" id="PF01541">
    <property type="entry name" value="GIY-YIG"/>
    <property type="match status" value="1"/>
</dbReference>
<protein>
    <submittedName>
        <fullName evidence="3">Group I intron GIY-YIG endonuclease</fullName>
    </submittedName>
</protein>
<evidence type="ECO:0000313" key="4">
    <source>
        <dbReference type="Proteomes" id="UP000066376"/>
    </source>
</evidence>
<dbReference type="GO" id="GO:0004519">
    <property type="term" value="F:endonuclease activity"/>
    <property type="evidence" value="ECO:0007669"/>
    <property type="project" value="UniProtKB-KW"/>
</dbReference>
<keyword evidence="3" id="KW-0255">Endonuclease</keyword>
<organism evidence="3 4">
    <name type="scientific">Methanobrevibacter olleyae</name>
    <dbReference type="NCBI Taxonomy" id="294671"/>
    <lineage>
        <taxon>Archaea</taxon>
        <taxon>Methanobacteriati</taxon>
        <taxon>Methanobacteriota</taxon>
        <taxon>Methanomada group</taxon>
        <taxon>Methanobacteria</taxon>
        <taxon>Methanobacteriales</taxon>
        <taxon>Methanobacteriaceae</taxon>
        <taxon>Methanobrevibacter</taxon>
    </lineage>
</organism>
<feature type="region of interest" description="Disordered" evidence="1">
    <location>
        <begin position="93"/>
        <end position="113"/>
    </location>
</feature>
<dbReference type="RefSeq" id="WP_067145597.1">
    <property type="nucleotide sequence ID" value="NZ_CP014265.1"/>
</dbReference>
<dbReference type="EMBL" id="CP014265">
    <property type="protein sequence ID" value="AMK14842.1"/>
    <property type="molecule type" value="Genomic_DNA"/>
</dbReference>
<dbReference type="NCBIfam" id="TIGR01453">
    <property type="entry name" value="grpIintron_endo"/>
    <property type="match status" value="1"/>
</dbReference>
<dbReference type="CDD" id="cd10437">
    <property type="entry name" value="GIY-YIG_HE_I-TevI_like"/>
    <property type="match status" value="1"/>
</dbReference>
<dbReference type="Proteomes" id="UP000066376">
    <property type="component" value="Chromosome"/>
</dbReference>
<evidence type="ECO:0000313" key="3">
    <source>
        <dbReference type="EMBL" id="AMK14842.1"/>
    </source>
</evidence>
<dbReference type="SMART" id="SM00465">
    <property type="entry name" value="GIYc"/>
    <property type="match status" value="1"/>
</dbReference>
<accession>A0A126QYG4</accession>
<keyword evidence="3" id="KW-0378">Hydrolase</keyword>
<feature type="domain" description="GIY-YIG" evidence="2">
    <location>
        <begin position="3"/>
        <end position="92"/>
    </location>
</feature>
<evidence type="ECO:0000259" key="2">
    <source>
        <dbReference type="PROSITE" id="PS50164"/>
    </source>
</evidence>
<dbReference type="SUPFAM" id="SSF82771">
    <property type="entry name" value="GIY-YIG endonuclease"/>
    <property type="match status" value="1"/>
</dbReference>
<dbReference type="InterPro" id="IPR006350">
    <property type="entry name" value="Intron_endoG1"/>
</dbReference>
<keyword evidence="4" id="KW-1185">Reference proteome</keyword>
<dbReference type="KEGG" id="mol:YLM1_0282"/>
<proteinExistence type="predicted"/>
<dbReference type="GeneID" id="28488581"/>
<dbReference type="InterPro" id="IPR035901">
    <property type="entry name" value="GIY-YIG_endonuc_sf"/>
</dbReference>
<reference evidence="4" key="2">
    <citation type="submission" date="2016-02" db="EMBL/GenBank/DDBJ databases">
        <title>The draft genome sequence of the rumen methanogen Methanobrevibacter olleyae YLM1.</title>
        <authorList>
            <consortium name="New Zealand Agricultural Greenhouse Gas Research Centre/Pastoral Greenhouse Gas Research Consortium"/>
            <person name="Kelly W.J."/>
            <person name="Li D."/>
            <person name="Lambie S.C."/>
            <person name="Attwood G.T."/>
            <person name="Altermann E."/>
            <person name="Leahy S.C."/>
        </authorList>
    </citation>
    <scope>NUCLEOTIDE SEQUENCE [LARGE SCALE GENOMIC DNA]</scope>
    <source>
        <strain evidence="4">YLM1</strain>
    </source>
</reference>
<dbReference type="Gene3D" id="3.40.1440.10">
    <property type="entry name" value="GIY-YIG endonuclease"/>
    <property type="match status" value="1"/>
</dbReference>
<name>A0A126QYG4_METOL</name>
<dbReference type="STRING" id="294671.YLM1_0282"/>
<keyword evidence="3" id="KW-0540">Nuclease</keyword>
<reference evidence="3 4" key="1">
    <citation type="journal article" date="2016" name="Genome Announc.">
        <title>Draft Genome Sequence of the Rumen Methanogen Methanobrevibacter olleyae YLM1.</title>
        <authorList>
            <person name="Kelly W.J."/>
            <person name="Li D."/>
            <person name="Lambie S.C."/>
            <person name="Cox F."/>
            <person name="Attwood G.T."/>
            <person name="Altermann E."/>
            <person name="Leahy S.C."/>
        </authorList>
    </citation>
    <scope>NUCLEOTIDE SEQUENCE [LARGE SCALE GENOMIC DNA]</scope>
    <source>
        <strain evidence="3 4">YLM1</strain>
    </source>
</reference>
<evidence type="ECO:0000256" key="1">
    <source>
        <dbReference type="SAM" id="MobiDB-lite"/>
    </source>
</evidence>
<dbReference type="AlphaFoldDB" id="A0A126QYG4"/>
<dbReference type="PATRIC" id="fig|294671.3.peg.283"/>